<dbReference type="Gene3D" id="2.60.40.1120">
    <property type="entry name" value="Carboxypeptidase-like, regulatory domain"/>
    <property type="match status" value="1"/>
</dbReference>
<keyword evidence="2 7" id="KW-0813">Transport</keyword>
<dbReference type="InterPro" id="IPR036942">
    <property type="entry name" value="Beta-barrel_TonB_sf"/>
</dbReference>
<evidence type="ECO:0000256" key="2">
    <source>
        <dbReference type="ARBA" id="ARBA00022448"/>
    </source>
</evidence>
<evidence type="ECO:0000256" key="4">
    <source>
        <dbReference type="ARBA" id="ARBA00022692"/>
    </source>
</evidence>
<dbReference type="Gene3D" id="2.170.130.10">
    <property type="entry name" value="TonB-dependent receptor, plug domain"/>
    <property type="match status" value="1"/>
</dbReference>
<dbReference type="Proteomes" id="UP000285173">
    <property type="component" value="Unassembled WGS sequence"/>
</dbReference>
<dbReference type="InterPro" id="IPR012910">
    <property type="entry name" value="Plug_dom"/>
</dbReference>
<keyword evidence="5 7" id="KW-0472">Membrane</keyword>
<evidence type="ECO:0000313" key="12">
    <source>
        <dbReference type="Proteomes" id="UP000285173"/>
    </source>
</evidence>
<dbReference type="RefSeq" id="WP_122202628.1">
    <property type="nucleotide sequence ID" value="NZ_QRKC01000007.1"/>
</dbReference>
<reference evidence="11 12" key="1">
    <citation type="submission" date="2018-08" db="EMBL/GenBank/DDBJ databases">
        <title>A genome reference for cultivated species of the human gut microbiota.</title>
        <authorList>
            <person name="Zou Y."/>
            <person name="Xue W."/>
            <person name="Luo G."/>
        </authorList>
    </citation>
    <scope>NUCLEOTIDE SEQUENCE [LARGE SCALE GENOMIC DNA]</scope>
    <source>
        <strain evidence="10 11">AM16-50</strain>
        <strain evidence="9 12">AM50-15</strain>
    </source>
</reference>
<dbReference type="Pfam" id="PF07715">
    <property type="entry name" value="Plug"/>
    <property type="match status" value="1"/>
</dbReference>
<accession>A0A413NQE9</accession>
<evidence type="ECO:0000313" key="10">
    <source>
        <dbReference type="EMBL" id="RHH75827.1"/>
    </source>
</evidence>
<dbReference type="Pfam" id="PF13715">
    <property type="entry name" value="CarbopepD_reg_2"/>
    <property type="match status" value="1"/>
</dbReference>
<name>A0A413NQE9_9BACT</name>
<evidence type="ECO:0000256" key="3">
    <source>
        <dbReference type="ARBA" id="ARBA00022452"/>
    </source>
</evidence>
<proteinExistence type="inferred from homology"/>
<dbReference type="InterPro" id="IPR037066">
    <property type="entry name" value="Plug_dom_sf"/>
</dbReference>
<comment type="subcellular location">
    <subcellularLocation>
        <location evidence="1 7">Cell outer membrane</location>
        <topology evidence="1 7">Multi-pass membrane protein</topology>
    </subcellularLocation>
</comment>
<dbReference type="AlphaFoldDB" id="A0A413NQE9"/>
<dbReference type="SMART" id="SM00965">
    <property type="entry name" value="STN"/>
    <property type="match status" value="1"/>
</dbReference>
<feature type="domain" description="Secretin/TonB short N-terminal" evidence="8">
    <location>
        <begin position="68"/>
        <end position="119"/>
    </location>
</feature>
<evidence type="ECO:0000256" key="1">
    <source>
        <dbReference type="ARBA" id="ARBA00004571"/>
    </source>
</evidence>
<dbReference type="InterPro" id="IPR023996">
    <property type="entry name" value="TonB-dep_OMP_SusC/RagA"/>
</dbReference>
<dbReference type="Gene3D" id="2.40.170.20">
    <property type="entry name" value="TonB-dependent receptor, beta-barrel domain"/>
    <property type="match status" value="1"/>
</dbReference>
<dbReference type="GO" id="GO:0009279">
    <property type="term" value="C:cell outer membrane"/>
    <property type="evidence" value="ECO:0007669"/>
    <property type="project" value="UniProtKB-SubCell"/>
</dbReference>
<dbReference type="NCBIfam" id="TIGR04056">
    <property type="entry name" value="OMP_RagA_SusC"/>
    <property type="match status" value="1"/>
</dbReference>
<dbReference type="InterPro" id="IPR011662">
    <property type="entry name" value="Secretin/TonB_short_N"/>
</dbReference>
<dbReference type="Pfam" id="PF07660">
    <property type="entry name" value="STN"/>
    <property type="match status" value="1"/>
</dbReference>
<keyword evidence="6 7" id="KW-0998">Cell outer membrane</keyword>
<keyword evidence="4 7" id="KW-0812">Transmembrane</keyword>
<evidence type="ECO:0000256" key="6">
    <source>
        <dbReference type="ARBA" id="ARBA00023237"/>
    </source>
</evidence>
<evidence type="ECO:0000313" key="9">
    <source>
        <dbReference type="EMBL" id="RGZ50787.1"/>
    </source>
</evidence>
<dbReference type="InterPro" id="IPR008969">
    <property type="entry name" value="CarboxyPept-like_regulatory"/>
</dbReference>
<dbReference type="SUPFAM" id="SSF56935">
    <property type="entry name" value="Porins"/>
    <property type="match status" value="1"/>
</dbReference>
<evidence type="ECO:0000256" key="5">
    <source>
        <dbReference type="ARBA" id="ARBA00023136"/>
    </source>
</evidence>
<dbReference type="EMBL" id="QSEF01000003">
    <property type="protein sequence ID" value="RGZ50787.1"/>
    <property type="molecule type" value="Genomic_DNA"/>
</dbReference>
<sequence>MKKSNERALCVPLLKKTKRIMKLTTLFSLGVACCISASTYAQGYKLSMNKQNSSIIEILKDIEKNSEFTFFFNDNKVNVNKKASINVKDATLDEALAQVLKNTGYDYQIIDRQVLIKTASSSVSSVPSVQQNQKAITGIIKDVNGEPIIGANVVEKGTTNGTVTDIEGRFSLHVAPGATLVVSYIGYTTSEIVVGNKTDLAISLKEDSEMLDEVVVVGYGTMKKKDLTGAVAAVSGDLISDRKTMQLSSALQGAVSGMMVTRNNGAPGASSSIKIRGITTIGDSNPLVIVDGVPIDGIDMVNPNDVENISVLKDAASASIYGSRAAAGVILITTKRAKDNQLSLGYSFEYGFEKPTTFPKYVGPTRFMQMENELRWNDAGNGSNEYPVYSKDLIDNYYDLHTQDPDAYPITDWVDLVLKNTAPRQSHVFNVAGGTKAVKTKASFVYDKTDGLYANCYNERFTFRVNNDFTINKYINASLDFNFRRAKSKKPIEDPFNSADAISIIPSIFAGLWSDGRYGAARTGGNIYAMIKEGGANEWWANQLGGKAAIDVTPFDGFKVSVVFSPTFNFDKGKEFRKSIQYYDAKDPTQTLGYVARFNTTNLNETRNDSYRLLGQLIASYEKSLGRHNLNLMAGYEVFYSFTEALTAGRDNYSLNTYPYLNLGPLDYRNNTGNAYENGYQSWFGRVMYNYAEKYLLQFNIRRDGSSRFHSDYRWGTFPSVSGGWVISEESFMKEANIDWLSFLKVRASWGMLGNERITDSNGNQIYYPYQSSIGFNNILFNQGGKIISSQGAAQSKYAIRDISWETTESIDIGLDASFLNNRLRFSGDYFYKTTKDMLLALEIPSYVGYSNPEKNTGKMFTKGYELEARWSDQIGDWYYSVSANLSDFVSKMGNLGGTEFLGDQVKKKDSQFNEWYGYLSDGLYQTQADVDNSPKLNNSVKPGDVKYRDISGPDGVPDGKISPEYDRVLLGGSLPRYMFGGNVQVGYKDFDFSLAFQGVGSQNVRMTTSMIQPLRSNWGNVPQILDGNYWSVYNTEAQNQQVKYPRLTTTNANGNYAMSDFWLFNGRYVRLKNITLGYTLPNSLTSKVKISRIRFYVSANDLFSISKYPQGWDPETGATAYPITSSYLLGVSVNF</sequence>
<dbReference type="InterPro" id="IPR023997">
    <property type="entry name" value="TonB-dep_OMP_SusC/RagA_CS"/>
</dbReference>
<evidence type="ECO:0000256" key="7">
    <source>
        <dbReference type="PROSITE-ProRule" id="PRU01360"/>
    </source>
</evidence>
<dbReference type="Proteomes" id="UP000283732">
    <property type="component" value="Unassembled WGS sequence"/>
</dbReference>
<dbReference type="FunFam" id="2.170.130.10:FF:000009">
    <property type="entry name" value="SusC/RagA family TonB-linked outer membrane protein"/>
    <property type="match status" value="1"/>
</dbReference>
<protein>
    <submittedName>
        <fullName evidence="9">SusC/RagA family TonB-linked outer membrane protein</fullName>
    </submittedName>
</protein>
<dbReference type="FunFam" id="2.60.40.1120:FF:000003">
    <property type="entry name" value="Outer membrane protein Omp121"/>
    <property type="match status" value="1"/>
</dbReference>
<comment type="similarity">
    <text evidence="7">Belongs to the TonB-dependent receptor family.</text>
</comment>
<dbReference type="NCBIfam" id="TIGR04057">
    <property type="entry name" value="SusC_RagA_signa"/>
    <property type="match status" value="1"/>
</dbReference>
<organism evidence="9 12">
    <name type="scientific">Parabacteroides merdae</name>
    <dbReference type="NCBI Taxonomy" id="46503"/>
    <lineage>
        <taxon>Bacteria</taxon>
        <taxon>Pseudomonadati</taxon>
        <taxon>Bacteroidota</taxon>
        <taxon>Bacteroidia</taxon>
        <taxon>Bacteroidales</taxon>
        <taxon>Tannerellaceae</taxon>
        <taxon>Parabacteroides</taxon>
    </lineage>
</organism>
<dbReference type="PROSITE" id="PS51257">
    <property type="entry name" value="PROKAR_LIPOPROTEIN"/>
    <property type="match status" value="1"/>
</dbReference>
<evidence type="ECO:0000313" key="11">
    <source>
        <dbReference type="Proteomes" id="UP000283732"/>
    </source>
</evidence>
<evidence type="ECO:0000259" key="8">
    <source>
        <dbReference type="SMART" id="SM00965"/>
    </source>
</evidence>
<keyword evidence="3 7" id="KW-1134">Transmembrane beta strand</keyword>
<comment type="caution">
    <text evidence="9">The sequence shown here is derived from an EMBL/GenBank/DDBJ whole genome shotgun (WGS) entry which is preliminary data.</text>
</comment>
<dbReference type="InterPro" id="IPR039426">
    <property type="entry name" value="TonB-dep_rcpt-like"/>
</dbReference>
<gene>
    <name evidence="10" type="ORF">DW191_15255</name>
    <name evidence="9" type="ORF">DW986_03005</name>
</gene>
<dbReference type="EMBL" id="QRKC01000007">
    <property type="protein sequence ID" value="RHH75827.1"/>
    <property type="molecule type" value="Genomic_DNA"/>
</dbReference>
<dbReference type="PROSITE" id="PS52016">
    <property type="entry name" value="TONB_DEPENDENT_REC_3"/>
    <property type="match status" value="1"/>
</dbReference>
<dbReference type="SUPFAM" id="SSF49464">
    <property type="entry name" value="Carboxypeptidase regulatory domain-like"/>
    <property type="match status" value="1"/>
</dbReference>